<organism evidence="2 3">
    <name type="scientific">Phialemonium atrogriseum</name>
    <dbReference type="NCBI Taxonomy" id="1093897"/>
    <lineage>
        <taxon>Eukaryota</taxon>
        <taxon>Fungi</taxon>
        <taxon>Dikarya</taxon>
        <taxon>Ascomycota</taxon>
        <taxon>Pezizomycotina</taxon>
        <taxon>Sordariomycetes</taxon>
        <taxon>Sordariomycetidae</taxon>
        <taxon>Cephalothecales</taxon>
        <taxon>Cephalothecaceae</taxon>
        <taxon>Phialemonium</taxon>
    </lineage>
</organism>
<evidence type="ECO:0000313" key="2">
    <source>
        <dbReference type="EMBL" id="KAK1763873.1"/>
    </source>
</evidence>
<dbReference type="GeneID" id="85314409"/>
<dbReference type="Proteomes" id="UP001244011">
    <property type="component" value="Unassembled WGS sequence"/>
</dbReference>
<keyword evidence="3" id="KW-1185">Reference proteome</keyword>
<sequence>MKFQLATVTVLLAAFASALPSNGMVSKRTNKDVTAREAEVAGANFNFTDDFSPALTSFFTAIESIPDDVLAAGDDALNDWLVASGIREPGVTPKRSDEALDARDTPDTSLWERALLQARVSWWKVTKCVASIVQALATVAIPAGKLLKIKRLIKDLGGTKDAVQLMLKATSKKEKLKVGGQALVDLSAELMGINMVKSNCF</sequence>
<keyword evidence="1" id="KW-0732">Signal</keyword>
<protein>
    <submittedName>
        <fullName evidence="2">Uncharacterized protein</fullName>
    </submittedName>
</protein>
<name>A0AAJ0FI02_9PEZI</name>
<feature type="chain" id="PRO_5042568760" evidence="1">
    <location>
        <begin position="19"/>
        <end position="201"/>
    </location>
</feature>
<dbReference type="RefSeq" id="XP_060280086.1">
    <property type="nucleotide sequence ID" value="XM_060431222.1"/>
</dbReference>
<evidence type="ECO:0000313" key="3">
    <source>
        <dbReference type="Proteomes" id="UP001244011"/>
    </source>
</evidence>
<proteinExistence type="predicted"/>
<accession>A0AAJ0FI02</accession>
<feature type="signal peptide" evidence="1">
    <location>
        <begin position="1"/>
        <end position="18"/>
    </location>
</feature>
<dbReference type="AlphaFoldDB" id="A0AAJ0FI02"/>
<gene>
    <name evidence="2" type="ORF">QBC33DRAFT_580800</name>
</gene>
<reference evidence="2" key="1">
    <citation type="submission" date="2023-06" db="EMBL/GenBank/DDBJ databases">
        <title>Genome-scale phylogeny and comparative genomics of the fungal order Sordariales.</title>
        <authorList>
            <consortium name="Lawrence Berkeley National Laboratory"/>
            <person name="Hensen N."/>
            <person name="Bonometti L."/>
            <person name="Westerberg I."/>
            <person name="Brannstrom I.O."/>
            <person name="Guillou S."/>
            <person name="Cros-Aarteil S."/>
            <person name="Calhoun S."/>
            <person name="Haridas S."/>
            <person name="Kuo A."/>
            <person name="Mondo S."/>
            <person name="Pangilinan J."/>
            <person name="Riley R."/>
            <person name="Labutti K."/>
            <person name="Andreopoulos B."/>
            <person name="Lipzen A."/>
            <person name="Chen C."/>
            <person name="Yanf M."/>
            <person name="Daum C."/>
            <person name="Ng V."/>
            <person name="Clum A."/>
            <person name="Steindorff A."/>
            <person name="Ohm R."/>
            <person name="Martin F."/>
            <person name="Silar P."/>
            <person name="Natvig D."/>
            <person name="Lalanne C."/>
            <person name="Gautier V."/>
            <person name="Ament-Velasquez S.L."/>
            <person name="Kruys A."/>
            <person name="Hutchinson M.I."/>
            <person name="Powell A.J."/>
            <person name="Barry K."/>
            <person name="Miller A.N."/>
            <person name="Grigoriev I.V."/>
            <person name="Debuchy R."/>
            <person name="Gladieux P."/>
            <person name="Thoren M.H."/>
            <person name="Johannesson H."/>
        </authorList>
    </citation>
    <scope>NUCLEOTIDE SEQUENCE</scope>
    <source>
        <strain evidence="2">8032-3</strain>
    </source>
</reference>
<comment type="caution">
    <text evidence="2">The sequence shown here is derived from an EMBL/GenBank/DDBJ whole genome shotgun (WGS) entry which is preliminary data.</text>
</comment>
<dbReference type="EMBL" id="MU839024">
    <property type="protein sequence ID" value="KAK1763873.1"/>
    <property type="molecule type" value="Genomic_DNA"/>
</dbReference>
<evidence type="ECO:0000256" key="1">
    <source>
        <dbReference type="SAM" id="SignalP"/>
    </source>
</evidence>